<dbReference type="EMBL" id="LACD01000002">
    <property type="protein sequence ID" value="KJZ48500.1"/>
    <property type="molecule type" value="Genomic_DNA"/>
</dbReference>
<sequence>MKKKNLFAVLFIGFSFTVSAAEKATVSVGDVYEVDEATQSLKVSWSSGSKIVDGVIGDKGEVTRDFVDFNGTKTLHYENLASSTPFEAYITLSRQGDNVFVDCIYANIRNDRNGVLINKAVCDLNRPLVEGYEESIYEFSDEWKNATGKISIESLGKTPAVALNVDEAQYKDIHLVRTYRSQDDLVSKSPSVAVTQGSIRHQFSSGTIFSVYKVSDLKSPQYLEVAAKGIEKAFTRYDYEGLKTLLK</sequence>
<evidence type="ECO:0000313" key="3">
    <source>
        <dbReference type="Proteomes" id="UP000033500"/>
    </source>
</evidence>
<evidence type="ECO:0000256" key="1">
    <source>
        <dbReference type="SAM" id="SignalP"/>
    </source>
</evidence>
<accession>A0A0F4TWV9</accession>
<reference evidence="2 3" key="1">
    <citation type="submission" date="2015-03" db="EMBL/GenBank/DDBJ databases">
        <title>Comparative genomics of Pseudomonas insights into diversity of traits involved in vanlence and defense.</title>
        <authorList>
            <person name="Qin Y."/>
        </authorList>
    </citation>
    <scope>NUCLEOTIDE SEQUENCE [LARGE SCALE GENOMIC DNA]</scope>
    <source>
        <strain evidence="2 3">C3</strain>
    </source>
</reference>
<dbReference type="RefSeq" id="WP_046045029.1">
    <property type="nucleotide sequence ID" value="NZ_LACD01000002.1"/>
</dbReference>
<comment type="caution">
    <text evidence="2">The sequence shown here is derived from an EMBL/GenBank/DDBJ whole genome shotgun (WGS) entry which is preliminary data.</text>
</comment>
<organism evidence="2 3">
    <name type="scientific">Pseudomonas fluorescens</name>
    <dbReference type="NCBI Taxonomy" id="294"/>
    <lineage>
        <taxon>Bacteria</taxon>
        <taxon>Pseudomonadati</taxon>
        <taxon>Pseudomonadota</taxon>
        <taxon>Gammaproteobacteria</taxon>
        <taxon>Pseudomonadales</taxon>
        <taxon>Pseudomonadaceae</taxon>
        <taxon>Pseudomonas</taxon>
    </lineage>
</organism>
<dbReference type="AlphaFoldDB" id="A0A0F4TWV9"/>
<evidence type="ECO:0000313" key="2">
    <source>
        <dbReference type="EMBL" id="KJZ48500.1"/>
    </source>
</evidence>
<feature type="chain" id="PRO_5002479634" evidence="1">
    <location>
        <begin position="21"/>
        <end position="247"/>
    </location>
</feature>
<gene>
    <name evidence="2" type="ORF">VC34_02015</name>
</gene>
<dbReference type="Proteomes" id="UP000033500">
    <property type="component" value="Unassembled WGS sequence"/>
</dbReference>
<name>A0A0F4TWV9_PSEFL</name>
<feature type="signal peptide" evidence="1">
    <location>
        <begin position="1"/>
        <end position="20"/>
    </location>
</feature>
<protein>
    <submittedName>
        <fullName evidence="2">Uncharacterized protein</fullName>
    </submittedName>
</protein>
<keyword evidence="1" id="KW-0732">Signal</keyword>
<proteinExistence type="predicted"/>
<dbReference type="PATRIC" id="fig|294.131.peg.1510"/>